<evidence type="ECO:0000259" key="6">
    <source>
        <dbReference type="PROSITE" id="PS50020"/>
    </source>
</evidence>
<gene>
    <name evidence="7" type="ORF">TRIADDRAFT_51704</name>
</gene>
<evidence type="ECO:0000256" key="3">
    <source>
        <dbReference type="ARBA" id="ARBA00022490"/>
    </source>
</evidence>
<dbReference type="InParanoid" id="B3RKJ6"/>
<feature type="compositionally biased region" description="Polar residues" evidence="5">
    <location>
        <begin position="68"/>
        <end position="84"/>
    </location>
</feature>
<sequence length="636" mass="71746">MATNLPLPPGWEAKFDRNTGKYFFIDHSTKTTSWQDPRIAYYGPQAYQQAAMQYQMQMQQQQRQRPQVPSSHPQSQTAQQSSQFPRAAATQAQPPRPPATTPQPPATTSQPRATTPQPRATIPQPPTAAPPKPTQPAPSTSQTTSSNTIEMTTLSSSQSRSTSVTPQHESTLHGSRETVATLSDDDKARITRLMKSEFKDVDENVVVTVLNSANFNEQDTRFVLKEQQDEARKERKRKEEEQRLRKEREQRAKREAEEKLRKEKEERARKQKEDARRTELLQKLQKEFRGIDSTVITGILDAANYDETKATTILREQENERKREEQRRAESAKRAERVAQVNARKEAEEKSRKERQAKEKVLEEQRASDNLSVTFQGEFKDIDEKIIESTIKFVGYDEKKARAALKAYRDRNNTTTSSATRSPQTSTTQAKVVKTLKGNRPDHSLNQPESSTSASTEAIRMPIPQPVPSTAPKQSNLASREPAPRQSNQASRERSARVSPTVPVASKNKVQYKSAIASIPVGPQPEFRKSANLDNLSKDRVIVAGPSIENCNGPQNIHAGPSVVPSQKQTPKAFFDTQMLIEFISNCKDHNMISEKDRISPYVQVPSISRVFHLKVKRCLTLASYSGLIDWRVLLS</sequence>
<dbReference type="InterPro" id="IPR036020">
    <property type="entry name" value="WW_dom_sf"/>
</dbReference>
<dbReference type="Gene3D" id="2.20.70.10">
    <property type="match status" value="1"/>
</dbReference>
<feature type="compositionally biased region" description="Low complexity" evidence="5">
    <location>
        <begin position="106"/>
        <end position="122"/>
    </location>
</feature>
<dbReference type="GO" id="GO:0045944">
    <property type="term" value="P:positive regulation of transcription by RNA polymerase II"/>
    <property type="evidence" value="ECO:0000318"/>
    <property type="project" value="GO_Central"/>
</dbReference>
<feature type="compositionally biased region" description="Low complexity" evidence="5">
    <location>
        <begin position="53"/>
        <end position="67"/>
    </location>
</feature>
<dbReference type="eggNOG" id="KOG0940">
    <property type="taxonomic scope" value="Eukaryota"/>
</dbReference>
<dbReference type="GO" id="GO:0005737">
    <property type="term" value="C:cytoplasm"/>
    <property type="evidence" value="ECO:0007669"/>
    <property type="project" value="UniProtKB-SubCell"/>
</dbReference>
<dbReference type="RefSeq" id="XP_002107814.1">
    <property type="nucleotide sequence ID" value="XM_002107778.1"/>
</dbReference>
<accession>B3RKJ6</accession>
<dbReference type="InterPro" id="IPR001202">
    <property type="entry name" value="WW_dom"/>
</dbReference>
<dbReference type="OrthoDB" id="2020426at2759"/>
<dbReference type="KEGG" id="tad:TRIADDRAFT_51704"/>
<feature type="region of interest" description="Disordered" evidence="5">
    <location>
        <begin position="226"/>
        <end position="276"/>
    </location>
</feature>
<dbReference type="GO" id="GO:0035329">
    <property type="term" value="P:hippo signaling"/>
    <property type="evidence" value="ECO:0000318"/>
    <property type="project" value="GO_Central"/>
</dbReference>
<organism evidence="7 8">
    <name type="scientific">Trichoplax adhaerens</name>
    <name type="common">Trichoplax reptans</name>
    <dbReference type="NCBI Taxonomy" id="10228"/>
    <lineage>
        <taxon>Eukaryota</taxon>
        <taxon>Metazoa</taxon>
        <taxon>Placozoa</taxon>
        <taxon>Uniplacotomia</taxon>
        <taxon>Trichoplacea</taxon>
        <taxon>Trichoplacidae</taxon>
        <taxon>Trichoplax</taxon>
    </lineage>
</organism>
<feature type="compositionally biased region" description="Low complexity" evidence="5">
    <location>
        <begin position="413"/>
        <end position="422"/>
    </location>
</feature>
<evidence type="ECO:0000313" key="7">
    <source>
        <dbReference type="EMBL" id="EDV28612.1"/>
    </source>
</evidence>
<dbReference type="PROSITE" id="PS01159">
    <property type="entry name" value="WW_DOMAIN_1"/>
    <property type="match status" value="1"/>
</dbReference>
<feature type="domain" description="WW" evidence="6">
    <location>
        <begin position="5"/>
        <end position="39"/>
    </location>
</feature>
<keyword evidence="3" id="KW-0963">Cytoplasm</keyword>
<feature type="compositionally biased region" description="Pro residues" evidence="5">
    <location>
        <begin position="94"/>
        <end position="105"/>
    </location>
</feature>
<dbReference type="GO" id="GO:0003713">
    <property type="term" value="F:transcription coactivator activity"/>
    <property type="evidence" value="ECO:0000318"/>
    <property type="project" value="GO_Central"/>
</dbReference>
<dbReference type="STRING" id="10228.B3RKJ6"/>
<keyword evidence="4" id="KW-0539">Nucleus</keyword>
<name>B3RKJ6_TRIAD</name>
<dbReference type="SUPFAM" id="SSF51045">
    <property type="entry name" value="WW domain"/>
    <property type="match status" value="1"/>
</dbReference>
<dbReference type="CTD" id="6749830"/>
<proteinExistence type="predicted"/>
<feature type="compositionally biased region" description="Basic and acidic residues" evidence="5">
    <location>
        <begin position="315"/>
        <end position="366"/>
    </location>
</feature>
<comment type="subcellular location">
    <subcellularLocation>
        <location evidence="2">Cytoplasm</location>
    </subcellularLocation>
    <subcellularLocation>
        <location evidence="1">Nucleus</location>
    </subcellularLocation>
</comment>
<feature type="region of interest" description="Disordered" evidence="5">
    <location>
        <begin position="53"/>
        <end position="180"/>
    </location>
</feature>
<feature type="region of interest" description="Disordered" evidence="5">
    <location>
        <begin position="407"/>
        <end position="505"/>
    </location>
</feature>
<dbReference type="CDD" id="cd00201">
    <property type="entry name" value="WW"/>
    <property type="match status" value="1"/>
</dbReference>
<dbReference type="PROSITE" id="PS50020">
    <property type="entry name" value="WW_DOMAIN_2"/>
    <property type="match status" value="1"/>
</dbReference>
<feature type="compositionally biased region" description="Low complexity" evidence="5">
    <location>
        <begin position="137"/>
        <end position="165"/>
    </location>
</feature>
<feature type="region of interest" description="Disordered" evidence="5">
    <location>
        <begin position="311"/>
        <end position="366"/>
    </location>
</feature>
<feature type="compositionally biased region" description="Pro residues" evidence="5">
    <location>
        <begin position="123"/>
        <end position="136"/>
    </location>
</feature>
<evidence type="ECO:0000256" key="4">
    <source>
        <dbReference type="ARBA" id="ARBA00023242"/>
    </source>
</evidence>
<dbReference type="SMART" id="SM00456">
    <property type="entry name" value="WW"/>
    <property type="match status" value="1"/>
</dbReference>
<dbReference type="OMA" id="INHNTRV"/>
<evidence type="ECO:0000256" key="2">
    <source>
        <dbReference type="ARBA" id="ARBA00004496"/>
    </source>
</evidence>
<dbReference type="GO" id="GO:0005634">
    <property type="term" value="C:nucleus"/>
    <property type="evidence" value="ECO:0007669"/>
    <property type="project" value="UniProtKB-SubCell"/>
</dbReference>
<dbReference type="Proteomes" id="UP000009022">
    <property type="component" value="Unassembled WGS sequence"/>
</dbReference>
<keyword evidence="8" id="KW-1185">Reference proteome</keyword>
<protein>
    <recommendedName>
        <fullName evidence="6">WW domain-containing protein</fullName>
    </recommendedName>
</protein>
<dbReference type="InterPro" id="IPR051583">
    <property type="entry name" value="YAP1"/>
</dbReference>
<dbReference type="Pfam" id="PF00397">
    <property type="entry name" value="WW"/>
    <property type="match status" value="1"/>
</dbReference>
<dbReference type="HOGENOM" id="CLU_430431_0_0_1"/>
<dbReference type="PANTHER" id="PTHR17616:SF8">
    <property type="entry name" value="TRANSCRIPTIONAL COACTIVATOR YORKIE"/>
    <property type="match status" value="1"/>
</dbReference>
<evidence type="ECO:0000313" key="8">
    <source>
        <dbReference type="Proteomes" id="UP000009022"/>
    </source>
</evidence>
<dbReference type="AlphaFoldDB" id="B3RKJ6"/>
<feature type="compositionally biased region" description="Polar residues" evidence="5">
    <location>
        <begin position="444"/>
        <end position="456"/>
    </location>
</feature>
<evidence type="ECO:0000256" key="5">
    <source>
        <dbReference type="SAM" id="MobiDB-lite"/>
    </source>
</evidence>
<evidence type="ECO:0000256" key="1">
    <source>
        <dbReference type="ARBA" id="ARBA00004123"/>
    </source>
</evidence>
<dbReference type="FunFam" id="2.20.70.10:FF:000181">
    <property type="entry name" value="Reticulocyte-binding protein 2-like protein a"/>
    <property type="match status" value="1"/>
</dbReference>
<dbReference type="GeneID" id="6749830"/>
<dbReference type="PANTHER" id="PTHR17616">
    <property type="entry name" value="YES-ASSOCIATED PROTEIN YAP1 FAMILY MEMBER"/>
    <property type="match status" value="1"/>
</dbReference>
<reference evidence="7 8" key="1">
    <citation type="journal article" date="2008" name="Nature">
        <title>The Trichoplax genome and the nature of placozoans.</title>
        <authorList>
            <person name="Srivastava M."/>
            <person name="Begovic E."/>
            <person name="Chapman J."/>
            <person name="Putnam N.H."/>
            <person name="Hellsten U."/>
            <person name="Kawashima T."/>
            <person name="Kuo A."/>
            <person name="Mitros T."/>
            <person name="Salamov A."/>
            <person name="Carpenter M.L."/>
            <person name="Signorovitch A.Y."/>
            <person name="Moreno M.A."/>
            <person name="Kamm K."/>
            <person name="Grimwood J."/>
            <person name="Schmutz J."/>
            <person name="Shapiro H."/>
            <person name="Grigoriev I.V."/>
            <person name="Buss L.W."/>
            <person name="Schierwater B."/>
            <person name="Dellaporta S.L."/>
            <person name="Rokhsar D.S."/>
        </authorList>
    </citation>
    <scope>NUCLEOTIDE SEQUENCE [LARGE SCALE GENOMIC DNA]</scope>
    <source>
        <strain evidence="7 8">Grell-BS-1999</strain>
    </source>
</reference>
<dbReference type="EMBL" id="DS985241">
    <property type="protein sequence ID" value="EDV28612.1"/>
    <property type="molecule type" value="Genomic_DNA"/>
</dbReference>